<sequence>MTKRPASPVKILIVDDNPLLQRALKDMLGLWGVGQITAVGNGQEAKDALRREVYDLMVTDWVMEPVGGAQLVQWIRQSPGSLRPSMPIIVLTANADLATVRSAWDAGADSVLAKPVPAATLARRIDAVLNRRDGSPRTGTAEPGRNTSRPAANPADQGSPSTASLPSPRPATPRPAVSGMAHLPPPATPPTTPVPPTPMPPIAVPAAAMPPDRGAAAMRSDDPKRMRMLLALDKLEAAIERPDPIGSRLRHALSDVQIATAGDSAAASVVASLSTCVTWVEPDIEGYVDALQAHAAALRWLAGSDGGAQSLAVALCLIRTLRASVRTLAARGHSDFGNWPDGGSPTPPGKSPLTGR</sequence>
<name>A0A2B8B7N5_9PROT</name>
<evidence type="ECO:0000256" key="2">
    <source>
        <dbReference type="SAM" id="MobiDB-lite"/>
    </source>
</evidence>
<dbReference type="PANTHER" id="PTHR43228">
    <property type="entry name" value="TWO-COMPONENT RESPONSE REGULATOR"/>
    <property type="match status" value="1"/>
</dbReference>
<feature type="compositionally biased region" description="Low complexity" evidence="2">
    <location>
        <begin position="204"/>
        <end position="218"/>
    </location>
</feature>
<dbReference type="PANTHER" id="PTHR43228:SF1">
    <property type="entry name" value="TWO-COMPONENT RESPONSE REGULATOR ARR22"/>
    <property type="match status" value="1"/>
</dbReference>
<evidence type="ECO:0000313" key="5">
    <source>
        <dbReference type="Proteomes" id="UP000225379"/>
    </source>
</evidence>
<dbReference type="EMBL" id="PDKW01000043">
    <property type="protein sequence ID" value="PGH53558.1"/>
    <property type="molecule type" value="Genomic_DNA"/>
</dbReference>
<dbReference type="OrthoDB" id="7298659at2"/>
<feature type="domain" description="Response regulatory" evidence="3">
    <location>
        <begin position="10"/>
        <end position="129"/>
    </location>
</feature>
<keyword evidence="5" id="KW-1185">Reference proteome</keyword>
<feature type="compositionally biased region" description="Polar residues" evidence="2">
    <location>
        <begin position="145"/>
        <end position="165"/>
    </location>
</feature>
<feature type="compositionally biased region" description="Pro residues" evidence="2">
    <location>
        <begin position="183"/>
        <end position="203"/>
    </location>
</feature>
<reference evidence="5" key="1">
    <citation type="submission" date="2017-10" db="EMBL/GenBank/DDBJ databases">
        <authorList>
            <person name="Kravchenko I.K."/>
            <person name="Grouzdev D.S."/>
        </authorList>
    </citation>
    <scope>NUCLEOTIDE SEQUENCE [LARGE SCALE GENOMIC DNA]</scope>
    <source>
        <strain evidence="5">B2</strain>
    </source>
</reference>
<organism evidence="4 5">
    <name type="scientific">Azospirillum palustre</name>
    <dbReference type="NCBI Taxonomy" id="2044885"/>
    <lineage>
        <taxon>Bacteria</taxon>
        <taxon>Pseudomonadati</taxon>
        <taxon>Pseudomonadota</taxon>
        <taxon>Alphaproteobacteria</taxon>
        <taxon>Rhodospirillales</taxon>
        <taxon>Azospirillaceae</taxon>
        <taxon>Azospirillum</taxon>
    </lineage>
</organism>
<dbReference type="Gene3D" id="3.40.50.2300">
    <property type="match status" value="1"/>
</dbReference>
<proteinExistence type="predicted"/>
<feature type="region of interest" description="Disordered" evidence="2">
    <location>
        <begin position="334"/>
        <end position="356"/>
    </location>
</feature>
<feature type="region of interest" description="Disordered" evidence="2">
    <location>
        <begin position="127"/>
        <end position="221"/>
    </location>
</feature>
<protein>
    <submittedName>
        <fullName evidence="4">Response regulator</fullName>
    </submittedName>
</protein>
<evidence type="ECO:0000313" key="4">
    <source>
        <dbReference type="EMBL" id="PGH53558.1"/>
    </source>
</evidence>
<keyword evidence="1" id="KW-0597">Phosphoprotein</keyword>
<evidence type="ECO:0000259" key="3">
    <source>
        <dbReference type="PROSITE" id="PS50110"/>
    </source>
</evidence>
<gene>
    <name evidence="4" type="ORF">CRT60_27170</name>
</gene>
<dbReference type="AlphaFoldDB" id="A0A2B8B7N5"/>
<dbReference type="RefSeq" id="WP_098739622.1">
    <property type="nucleotide sequence ID" value="NZ_PDKW01000043.1"/>
</dbReference>
<dbReference type="PROSITE" id="PS50110">
    <property type="entry name" value="RESPONSE_REGULATORY"/>
    <property type="match status" value="1"/>
</dbReference>
<dbReference type="InterPro" id="IPR052048">
    <property type="entry name" value="ST_Response_Regulator"/>
</dbReference>
<comment type="caution">
    <text evidence="4">The sequence shown here is derived from an EMBL/GenBank/DDBJ whole genome shotgun (WGS) entry which is preliminary data.</text>
</comment>
<dbReference type="InterPro" id="IPR001789">
    <property type="entry name" value="Sig_transdc_resp-reg_receiver"/>
</dbReference>
<dbReference type="InterPro" id="IPR011006">
    <property type="entry name" value="CheY-like_superfamily"/>
</dbReference>
<evidence type="ECO:0000256" key="1">
    <source>
        <dbReference type="PROSITE-ProRule" id="PRU00169"/>
    </source>
</evidence>
<dbReference type="SUPFAM" id="SSF52172">
    <property type="entry name" value="CheY-like"/>
    <property type="match status" value="1"/>
</dbReference>
<feature type="modified residue" description="4-aspartylphosphate" evidence="1">
    <location>
        <position position="60"/>
    </location>
</feature>
<dbReference type="Proteomes" id="UP000225379">
    <property type="component" value="Unassembled WGS sequence"/>
</dbReference>
<dbReference type="SMART" id="SM00448">
    <property type="entry name" value="REC"/>
    <property type="match status" value="1"/>
</dbReference>
<dbReference type="Pfam" id="PF00072">
    <property type="entry name" value="Response_reg"/>
    <property type="match status" value="1"/>
</dbReference>
<dbReference type="GO" id="GO:0000160">
    <property type="term" value="P:phosphorelay signal transduction system"/>
    <property type="evidence" value="ECO:0007669"/>
    <property type="project" value="InterPro"/>
</dbReference>
<accession>A0A2B8B7N5</accession>
<dbReference type="CDD" id="cd17546">
    <property type="entry name" value="REC_hyHK_CKI1_RcsC-like"/>
    <property type="match status" value="1"/>
</dbReference>